<sequence>MTKEIEALETMDEYSDEEYSAYLEYTALKDQCMIEPTTLYINKDHEFLSEWDYFANADGLSVKIIDGDTKIC</sequence>
<evidence type="ECO:0000313" key="1">
    <source>
        <dbReference type="EMBL" id="ASF00238.1"/>
    </source>
</evidence>
<accession>A0A218MLU8</accession>
<organism evidence="1">
    <name type="scientific">uncultured virus</name>
    <dbReference type="NCBI Taxonomy" id="340016"/>
    <lineage>
        <taxon>Viruses</taxon>
        <taxon>environmental samples</taxon>
    </lineage>
</organism>
<protein>
    <submittedName>
        <fullName evidence="1">Uncharacterized protein</fullName>
    </submittedName>
</protein>
<reference evidence="1" key="1">
    <citation type="submission" date="2016-10" db="EMBL/GenBank/DDBJ databases">
        <authorList>
            <person name="Varghese N."/>
        </authorList>
    </citation>
    <scope>NUCLEOTIDE SEQUENCE</scope>
</reference>
<dbReference type="EMBL" id="KY052823">
    <property type="protein sequence ID" value="ASF00238.1"/>
    <property type="molecule type" value="Genomic_DNA"/>
</dbReference>
<proteinExistence type="predicted"/>
<name>A0A218MLU8_9VIRU</name>
<reference evidence="1" key="2">
    <citation type="journal article" date="2017" name="Nat. Commun.">
        <title>Single-virus genomics reveals hidden cosmopolitan and abundant viruses.</title>
        <authorList>
            <person name="Martinez-Hernandez F."/>
            <person name="Fornas O."/>
            <person name="Lluesma Gomez M."/>
            <person name="Bolduc B."/>
            <person name="de la Cruz Pena M.J."/>
            <person name="Martinez J.M."/>
            <person name="Anton J."/>
            <person name="Gasol J.M."/>
            <person name="Rosselli R."/>
            <person name="Rodriguez-Valera F."/>
            <person name="Sullivan M.B."/>
            <person name="Acinas S.G."/>
            <person name="Martinez-Garcia M."/>
        </authorList>
    </citation>
    <scope>NUCLEOTIDE SEQUENCE</scope>
</reference>